<keyword evidence="5 18" id="KW-0150">Chloroplast</keyword>
<reference evidence="18" key="1">
    <citation type="journal article" date="2014" name="Phycologia">
        <title>Characterization of Euglenaformis gen. nov. and the chloroplast genome of Euglenaformis [Euglena] proxima (Euglenophyta).</title>
        <authorList>
            <person name="Bennett M.S."/>
            <person name="Wiegert K.E."/>
            <person name="Triemer R.E."/>
        </authorList>
    </citation>
    <scope>NUCLEOTIDE SEQUENCE</scope>
    <source>
        <strain evidence="18">SAG 1224-11a</strain>
    </source>
</reference>
<organism evidence="18">
    <name type="scientific">Euglenaformis proxima</name>
    <dbReference type="NCBI Taxonomy" id="299110"/>
    <lineage>
        <taxon>Eukaryota</taxon>
        <taxon>Discoba</taxon>
        <taxon>Euglenozoa</taxon>
        <taxon>Euglenida</taxon>
        <taxon>Spirocuta</taxon>
        <taxon>Euglenophyceae</taxon>
        <taxon>Euglenales</taxon>
        <taxon>Euglenaceae</taxon>
        <taxon>Euglenaformis</taxon>
    </lineage>
</organism>
<evidence type="ECO:0000256" key="12">
    <source>
        <dbReference type="ARBA" id="ARBA00023276"/>
    </source>
</evidence>
<keyword evidence="9 15" id="KW-1133">Transmembrane helix</keyword>
<feature type="transmembrane region" description="Helical" evidence="17">
    <location>
        <begin position="42"/>
        <end position="64"/>
    </location>
</feature>
<proteinExistence type="inferred from homology"/>
<comment type="subcellular location">
    <subcellularLocation>
        <location evidence="1">Membrane</location>
        <topology evidence="1">Multi-pass membrane protein</topology>
    </subcellularLocation>
    <subcellularLocation>
        <location evidence="15">Plastid</location>
        <location evidence="15">Chloroplast thylakoid membrane</location>
        <topology evidence="15">Multi-pass membrane protein</topology>
    </subcellularLocation>
</comment>
<dbReference type="HAMAP" id="MF_00644">
    <property type="entry name" value="PSII_PsbZ"/>
    <property type="match status" value="1"/>
</dbReference>
<keyword evidence="10 15" id="KW-0793">Thylakoid</keyword>
<comment type="subunit">
    <text evidence="14 15">PSII is composed of 1 copy each of membrane proteins PsbA, PsbB, PsbC, PsbD, PsbE, PsbF, PsbH, PsbI, PsbJ, PsbK, PsbL, PsbM, PsbT, PsbY, PsbZ, Psb30/Ycf12, at least 3 peripheral proteins of the oxygen-evolving complex and a large number of cofactors. It forms dimeric complexes.</text>
</comment>
<evidence type="ECO:0000256" key="7">
    <source>
        <dbReference type="ARBA" id="ARBA00022640"/>
    </source>
</evidence>
<evidence type="ECO:0000256" key="15">
    <source>
        <dbReference type="HAMAP-Rule" id="MF_00644"/>
    </source>
</evidence>
<evidence type="ECO:0000256" key="2">
    <source>
        <dbReference type="ARBA" id="ARBA00008367"/>
    </source>
</evidence>
<dbReference type="InterPro" id="IPR002644">
    <property type="entry name" value="PSII_PsbZ"/>
</dbReference>
<comment type="similarity">
    <text evidence="2 15 16">Belongs to the PsbZ family.</text>
</comment>
<keyword evidence="11 15" id="KW-0472">Membrane</keyword>
<dbReference type="SUPFAM" id="SSF161055">
    <property type="entry name" value="PsbZ-like"/>
    <property type="match status" value="1"/>
</dbReference>
<evidence type="ECO:0000256" key="1">
    <source>
        <dbReference type="ARBA" id="ARBA00004141"/>
    </source>
</evidence>
<evidence type="ECO:0000256" key="5">
    <source>
        <dbReference type="ARBA" id="ARBA00022528"/>
    </source>
</evidence>
<dbReference type="RefSeq" id="YP_009032756.1">
    <property type="nucleotide sequence ID" value="NC_024154.1"/>
</dbReference>
<keyword evidence="8 15" id="KW-0812">Transmembrane</keyword>
<dbReference type="PANTHER" id="PTHR34971">
    <property type="entry name" value="PHOTOSYSTEM II REACTION CENTER PROTEIN Z"/>
    <property type="match status" value="1"/>
</dbReference>
<evidence type="ECO:0000313" key="18">
    <source>
        <dbReference type="EMBL" id="AGL12022.1"/>
    </source>
</evidence>
<evidence type="ECO:0000256" key="6">
    <source>
        <dbReference type="ARBA" id="ARBA00022531"/>
    </source>
</evidence>
<evidence type="ECO:0000256" key="9">
    <source>
        <dbReference type="ARBA" id="ARBA00022989"/>
    </source>
</evidence>
<name>A0A023HHP1_9EUGL</name>
<evidence type="ECO:0000256" key="8">
    <source>
        <dbReference type="ARBA" id="ARBA00022692"/>
    </source>
</evidence>
<evidence type="ECO:0000256" key="17">
    <source>
        <dbReference type="SAM" id="Phobius"/>
    </source>
</evidence>
<evidence type="ECO:0000256" key="14">
    <source>
        <dbReference type="ARBA" id="ARBA00038734"/>
    </source>
</evidence>
<dbReference type="GO" id="GO:0009539">
    <property type="term" value="C:photosystem II reaction center"/>
    <property type="evidence" value="ECO:0007669"/>
    <property type="project" value="InterPro"/>
</dbReference>
<sequence>MNIVILGFQLSLLFLVLVSFLMVVSVPVFFASPNGWGENKSYILFGSALWIFLVAVVGILNYFVI</sequence>
<evidence type="ECO:0000256" key="11">
    <source>
        <dbReference type="ARBA" id="ARBA00023136"/>
    </source>
</evidence>
<comment type="function">
    <text evidence="13 15">May control the interaction of photosystem II (PSII) cores with the light-harvesting antenna, regulates electron flow through the 2 photosystem reaction centers. PSII is a light-driven water plastoquinone oxidoreductase, using light energy to abstract electrons from H(2)O, generating a proton gradient subsequently used for ATP formation.</text>
</comment>
<dbReference type="GO" id="GO:0009535">
    <property type="term" value="C:chloroplast thylakoid membrane"/>
    <property type="evidence" value="ECO:0007669"/>
    <property type="project" value="UniProtKB-SubCell"/>
</dbReference>
<comment type="function">
    <text evidence="16">Controls the interaction of photosystem II (PSII) cores with the light-harvesting antenna, regulates electron flow through the 2 photosystem reaction centers. PSII is a light-driven water plastoquinone oxidoreductase, using light energy to abstract electrons from H(2)O, generating a proton gradient subsequently used for ATP formation.</text>
</comment>
<geneLocation type="chloroplast" evidence="18"/>
<keyword evidence="12 15" id="KW-0604">Photosystem II</keyword>
<dbReference type="Pfam" id="PF01737">
    <property type="entry name" value="Ycf9"/>
    <property type="match status" value="1"/>
</dbReference>
<evidence type="ECO:0000256" key="10">
    <source>
        <dbReference type="ARBA" id="ARBA00023078"/>
    </source>
</evidence>
<dbReference type="GeneID" id="19522615"/>
<dbReference type="PANTHER" id="PTHR34971:SF2">
    <property type="entry name" value="PHOTOSYSTEM II REACTION CENTER PROTEIN Z"/>
    <property type="match status" value="1"/>
</dbReference>
<accession>A0A023HHP1</accession>
<evidence type="ECO:0000256" key="16">
    <source>
        <dbReference type="RuleBase" id="RU003472"/>
    </source>
</evidence>
<dbReference type="EMBL" id="KC684276">
    <property type="protein sequence ID" value="AGL12022.1"/>
    <property type="molecule type" value="Genomic_DNA"/>
</dbReference>
<dbReference type="NCBIfam" id="TIGR03043">
    <property type="entry name" value="PS_II_psbZ"/>
    <property type="match status" value="1"/>
</dbReference>
<dbReference type="Gene3D" id="1.10.287.740">
    <property type="entry name" value="Photosystem II PsbZ, reaction centre"/>
    <property type="match status" value="1"/>
</dbReference>
<dbReference type="GO" id="GO:0042549">
    <property type="term" value="P:photosystem II stabilization"/>
    <property type="evidence" value="ECO:0007669"/>
    <property type="project" value="InterPro"/>
</dbReference>
<feature type="transmembrane region" description="Helical" evidence="17">
    <location>
        <begin position="12"/>
        <end position="30"/>
    </location>
</feature>
<dbReference type="GO" id="GO:0015979">
    <property type="term" value="P:photosynthesis"/>
    <property type="evidence" value="ECO:0007669"/>
    <property type="project" value="UniProtKB-UniRule"/>
</dbReference>
<keyword evidence="4 15" id="KW-0674">Reaction center</keyword>
<evidence type="ECO:0000256" key="4">
    <source>
        <dbReference type="ARBA" id="ARBA00022469"/>
    </source>
</evidence>
<dbReference type="AlphaFoldDB" id="A0A023HHP1"/>
<keyword evidence="7 18" id="KW-0934">Plastid</keyword>
<gene>
    <name evidence="15 18" type="primary">psbZ</name>
</gene>
<keyword evidence="6 15" id="KW-0602">Photosynthesis</keyword>
<evidence type="ECO:0000256" key="13">
    <source>
        <dbReference type="ARBA" id="ARBA00037496"/>
    </source>
</evidence>
<evidence type="ECO:0000256" key="3">
    <source>
        <dbReference type="ARBA" id="ARBA00021665"/>
    </source>
</evidence>
<protein>
    <recommendedName>
        <fullName evidence="3 15">Photosystem II reaction center protein Z</fullName>
        <shortName evidence="15">PSII-Z</shortName>
    </recommendedName>
</protein>
<dbReference type="InterPro" id="IPR036512">
    <property type="entry name" value="PSII_PsbZ_sf"/>
</dbReference>